<dbReference type="PANTHER" id="PTHR45566:SF1">
    <property type="entry name" value="HTH-TYPE TRANSCRIPTIONAL REGULATOR YHJB-RELATED"/>
    <property type="match status" value="1"/>
</dbReference>
<evidence type="ECO:0000259" key="4">
    <source>
        <dbReference type="PROSITE" id="PS50043"/>
    </source>
</evidence>
<dbReference type="InterPro" id="IPR058245">
    <property type="entry name" value="NreC/VraR/RcsB-like_REC"/>
</dbReference>
<keyword evidence="7" id="KW-1185">Reference proteome</keyword>
<name>A0A9X1U2R0_9FLAO</name>
<dbReference type="SMART" id="SM00421">
    <property type="entry name" value="HTH_LUXR"/>
    <property type="match status" value="1"/>
</dbReference>
<reference evidence="6" key="1">
    <citation type="submission" date="2021-09" db="EMBL/GenBank/DDBJ databases">
        <title>Genome of Aequorivita sp. strain F47161.</title>
        <authorList>
            <person name="Wang Y."/>
        </authorList>
    </citation>
    <scope>NUCLEOTIDE SEQUENCE</scope>
    <source>
        <strain evidence="6">F47161</strain>
    </source>
</reference>
<dbReference type="EMBL" id="JAIRBA010000007">
    <property type="protein sequence ID" value="MCG2418487.1"/>
    <property type="molecule type" value="Genomic_DNA"/>
</dbReference>
<dbReference type="Pfam" id="PF00072">
    <property type="entry name" value="Response_reg"/>
    <property type="match status" value="1"/>
</dbReference>
<feature type="domain" description="HTH luxR-type" evidence="4">
    <location>
        <begin position="143"/>
        <end position="208"/>
    </location>
</feature>
<dbReference type="PROSITE" id="PS00622">
    <property type="entry name" value="HTH_LUXR_1"/>
    <property type="match status" value="1"/>
</dbReference>
<evidence type="ECO:0000313" key="7">
    <source>
        <dbReference type="Proteomes" id="UP001139461"/>
    </source>
</evidence>
<evidence type="ECO:0000256" key="1">
    <source>
        <dbReference type="ARBA" id="ARBA00022553"/>
    </source>
</evidence>
<dbReference type="Proteomes" id="UP001139461">
    <property type="component" value="Unassembled WGS sequence"/>
</dbReference>
<evidence type="ECO:0000256" key="2">
    <source>
        <dbReference type="ARBA" id="ARBA00023125"/>
    </source>
</evidence>
<dbReference type="PROSITE" id="PS50110">
    <property type="entry name" value="RESPONSE_REGULATORY"/>
    <property type="match status" value="1"/>
</dbReference>
<dbReference type="CDD" id="cd17535">
    <property type="entry name" value="REC_NarL-like"/>
    <property type="match status" value="1"/>
</dbReference>
<feature type="domain" description="Response regulatory" evidence="5">
    <location>
        <begin position="3"/>
        <end position="119"/>
    </location>
</feature>
<dbReference type="SUPFAM" id="SSF52172">
    <property type="entry name" value="CheY-like"/>
    <property type="match status" value="1"/>
</dbReference>
<dbReference type="AlphaFoldDB" id="A0A9X1U2R0"/>
<dbReference type="PANTHER" id="PTHR45566">
    <property type="entry name" value="HTH-TYPE TRANSCRIPTIONAL REGULATOR YHJB-RELATED"/>
    <property type="match status" value="1"/>
</dbReference>
<evidence type="ECO:0000259" key="5">
    <source>
        <dbReference type="PROSITE" id="PS50110"/>
    </source>
</evidence>
<dbReference type="InterPro" id="IPR011006">
    <property type="entry name" value="CheY-like_superfamily"/>
</dbReference>
<dbReference type="Pfam" id="PF00196">
    <property type="entry name" value="GerE"/>
    <property type="match status" value="1"/>
</dbReference>
<keyword evidence="1" id="KW-0597">Phosphoprotein</keyword>
<organism evidence="6 7">
    <name type="scientific">Aequorivita vitellina</name>
    <dbReference type="NCBI Taxonomy" id="2874475"/>
    <lineage>
        <taxon>Bacteria</taxon>
        <taxon>Pseudomonadati</taxon>
        <taxon>Bacteroidota</taxon>
        <taxon>Flavobacteriia</taxon>
        <taxon>Flavobacteriales</taxon>
        <taxon>Flavobacteriaceae</taxon>
        <taxon>Aequorivita</taxon>
    </lineage>
</organism>
<dbReference type="GO" id="GO:0006355">
    <property type="term" value="P:regulation of DNA-templated transcription"/>
    <property type="evidence" value="ECO:0007669"/>
    <property type="project" value="InterPro"/>
</dbReference>
<evidence type="ECO:0000313" key="6">
    <source>
        <dbReference type="EMBL" id="MCG2418487.1"/>
    </source>
</evidence>
<dbReference type="InterPro" id="IPR016032">
    <property type="entry name" value="Sig_transdc_resp-reg_C-effctor"/>
</dbReference>
<gene>
    <name evidence="6" type="ORF">K8089_05580</name>
</gene>
<dbReference type="CDD" id="cd06170">
    <property type="entry name" value="LuxR_C_like"/>
    <property type="match status" value="1"/>
</dbReference>
<dbReference type="SMART" id="SM00448">
    <property type="entry name" value="REC"/>
    <property type="match status" value="1"/>
</dbReference>
<dbReference type="GO" id="GO:0003677">
    <property type="term" value="F:DNA binding"/>
    <property type="evidence" value="ECO:0007669"/>
    <property type="project" value="UniProtKB-KW"/>
</dbReference>
<evidence type="ECO:0000256" key="3">
    <source>
        <dbReference type="PROSITE-ProRule" id="PRU00169"/>
    </source>
</evidence>
<dbReference type="SUPFAM" id="SSF46894">
    <property type="entry name" value="C-terminal effector domain of the bipartite response regulators"/>
    <property type="match status" value="1"/>
</dbReference>
<dbReference type="InterPro" id="IPR001789">
    <property type="entry name" value="Sig_transdc_resp-reg_receiver"/>
</dbReference>
<protein>
    <submittedName>
        <fullName evidence="6">Response regulator transcription factor</fullName>
    </submittedName>
</protein>
<accession>A0A9X1U2R0</accession>
<proteinExistence type="predicted"/>
<comment type="caution">
    <text evidence="6">The sequence shown here is derived from an EMBL/GenBank/DDBJ whole genome shotgun (WGS) entry which is preliminary data.</text>
</comment>
<comment type="caution">
    <text evidence="3">Lacks conserved residue(s) required for the propagation of feature annotation.</text>
</comment>
<keyword evidence="2" id="KW-0238">DNA-binding</keyword>
<dbReference type="PRINTS" id="PR00038">
    <property type="entry name" value="HTHLUXR"/>
</dbReference>
<dbReference type="RefSeq" id="WP_237602298.1">
    <property type="nucleotide sequence ID" value="NZ_JAIRBA010000007.1"/>
</dbReference>
<dbReference type="Gene3D" id="3.40.50.2300">
    <property type="match status" value="1"/>
</dbReference>
<dbReference type="InterPro" id="IPR000792">
    <property type="entry name" value="Tscrpt_reg_LuxR_C"/>
</dbReference>
<sequence length="210" mass="23716">MKKVVIVDSHPITREGISVMLKNTNRYTIVGNVSRGSELTRCLEKERPDLLILELNIPDFNGFRKLRNLRDEFPKTRIVIFSSYPEEIYALRAIKSGASGYIPKTTSLKTFIEAIKHISLGGIFLNDALAAAYNNRSTNDNSAIGKYKKLSARELEVLDLLSNGKRNKDIASLLEINEKTVSTYKTRVLKKLNVKSLAELINHARMFQTS</sequence>
<dbReference type="GO" id="GO:0000160">
    <property type="term" value="P:phosphorelay signal transduction system"/>
    <property type="evidence" value="ECO:0007669"/>
    <property type="project" value="InterPro"/>
</dbReference>
<dbReference type="PROSITE" id="PS50043">
    <property type="entry name" value="HTH_LUXR_2"/>
    <property type="match status" value="1"/>
</dbReference>
<dbReference type="InterPro" id="IPR051015">
    <property type="entry name" value="EvgA-like"/>
</dbReference>